<protein>
    <submittedName>
        <fullName evidence="2">3-demethylubiquinone-9 3-methyltransferase</fullName>
    </submittedName>
</protein>
<dbReference type="EMBL" id="JRLY01000023">
    <property type="protein sequence ID" value="KGO91214.1"/>
    <property type="molecule type" value="Genomic_DNA"/>
</dbReference>
<keyword evidence="2" id="KW-0808">Transferase</keyword>
<keyword evidence="2" id="KW-0489">Methyltransferase</keyword>
<keyword evidence="2" id="KW-0830">Ubiquinone</keyword>
<dbReference type="Proteomes" id="UP000030111">
    <property type="component" value="Unassembled WGS sequence"/>
</dbReference>
<sequence length="157" mass="17765">MQKITPCLWFNGKVDQALDIYTSVFKDSKVKQIARYGETGPGEPGSVMTAVFEIEGQEFMILNGGPQFPFTEAVSFTVHCKDQEEVDYYWDSLTANGGEEVECGWLKDPFGLRWQIVPDILPRMLADKDPVKSQKAMQAMLQMKKIDIAKLEEAYNS</sequence>
<dbReference type="PIRSF" id="PIRSF021700">
    <property type="entry name" value="3_dmu_93_MTrfase"/>
    <property type="match status" value="1"/>
</dbReference>
<dbReference type="InterPro" id="IPR029068">
    <property type="entry name" value="Glyas_Bleomycin-R_OHBP_Dase"/>
</dbReference>
<evidence type="ECO:0000313" key="2">
    <source>
        <dbReference type="EMBL" id="KGO91214.1"/>
    </source>
</evidence>
<dbReference type="OrthoDB" id="9806473at2"/>
<dbReference type="SUPFAM" id="SSF54593">
    <property type="entry name" value="Glyoxalase/Bleomycin resistance protein/Dihydroxybiphenyl dioxygenase"/>
    <property type="match status" value="1"/>
</dbReference>
<dbReference type="CDD" id="cd06588">
    <property type="entry name" value="PhnB_like"/>
    <property type="match status" value="1"/>
</dbReference>
<feature type="domain" description="PhnB-like" evidence="1">
    <location>
        <begin position="2"/>
        <end position="117"/>
    </location>
</feature>
<dbReference type="PANTHER" id="PTHR33990:SF2">
    <property type="entry name" value="PHNB-LIKE DOMAIN-CONTAINING PROTEIN"/>
    <property type="match status" value="1"/>
</dbReference>
<dbReference type="AlphaFoldDB" id="A0A0A2MG35"/>
<dbReference type="RefSeq" id="WP_026990089.1">
    <property type="nucleotide sequence ID" value="NZ_AUGP01000008.1"/>
</dbReference>
<dbReference type="STRING" id="1121898.GCA_000422725_04084"/>
<keyword evidence="3" id="KW-1185">Reference proteome</keyword>
<name>A0A0A2MG35_9FLAO</name>
<dbReference type="Gene3D" id="3.10.180.10">
    <property type="entry name" value="2,3-Dihydroxybiphenyl 1,2-Dioxygenase, domain 1"/>
    <property type="match status" value="1"/>
</dbReference>
<reference evidence="2 3" key="1">
    <citation type="submission" date="2013-09" db="EMBL/GenBank/DDBJ databases">
        <authorList>
            <person name="Zeng Z."/>
            <person name="Chen C."/>
        </authorList>
    </citation>
    <scope>NUCLEOTIDE SEQUENCE [LARGE SCALE GENOMIC DNA]</scope>
    <source>
        <strain evidence="2 3">WB 4.1-42</strain>
    </source>
</reference>
<dbReference type="GO" id="GO:0032259">
    <property type="term" value="P:methylation"/>
    <property type="evidence" value="ECO:0007669"/>
    <property type="project" value="UniProtKB-KW"/>
</dbReference>
<dbReference type="Pfam" id="PF06983">
    <property type="entry name" value="3-dmu-9_3-mt"/>
    <property type="match status" value="1"/>
</dbReference>
<dbReference type="GO" id="GO:0008168">
    <property type="term" value="F:methyltransferase activity"/>
    <property type="evidence" value="ECO:0007669"/>
    <property type="project" value="UniProtKB-KW"/>
</dbReference>
<proteinExistence type="predicted"/>
<dbReference type="InterPro" id="IPR028973">
    <property type="entry name" value="PhnB-like"/>
</dbReference>
<organism evidence="2 3">
    <name type="scientific">Flavobacterium subsaxonicum WB 4.1-42 = DSM 21790</name>
    <dbReference type="NCBI Taxonomy" id="1121898"/>
    <lineage>
        <taxon>Bacteria</taxon>
        <taxon>Pseudomonadati</taxon>
        <taxon>Bacteroidota</taxon>
        <taxon>Flavobacteriia</taxon>
        <taxon>Flavobacteriales</taxon>
        <taxon>Flavobacteriaceae</taxon>
        <taxon>Flavobacterium</taxon>
    </lineage>
</organism>
<evidence type="ECO:0000313" key="3">
    <source>
        <dbReference type="Proteomes" id="UP000030111"/>
    </source>
</evidence>
<dbReference type="InterPro" id="IPR009725">
    <property type="entry name" value="3_dmu_93_MTrfase"/>
</dbReference>
<accession>A0A0A2MG35</accession>
<comment type="caution">
    <text evidence="2">The sequence shown here is derived from an EMBL/GenBank/DDBJ whole genome shotgun (WGS) entry which is preliminary data.</text>
</comment>
<gene>
    <name evidence="2" type="ORF">Q766_19365</name>
</gene>
<evidence type="ECO:0000259" key="1">
    <source>
        <dbReference type="Pfam" id="PF06983"/>
    </source>
</evidence>
<dbReference type="eggNOG" id="COG3865">
    <property type="taxonomic scope" value="Bacteria"/>
</dbReference>
<dbReference type="PANTHER" id="PTHR33990">
    <property type="entry name" value="PROTEIN YJDN-RELATED"/>
    <property type="match status" value="1"/>
</dbReference>